<dbReference type="AlphaFoldDB" id="A0A061R402"/>
<organism evidence="2">
    <name type="scientific">Tetraselmis sp. GSL018</name>
    <dbReference type="NCBI Taxonomy" id="582737"/>
    <lineage>
        <taxon>Eukaryota</taxon>
        <taxon>Viridiplantae</taxon>
        <taxon>Chlorophyta</taxon>
        <taxon>core chlorophytes</taxon>
        <taxon>Chlorodendrophyceae</taxon>
        <taxon>Chlorodendrales</taxon>
        <taxon>Chlorodendraceae</taxon>
        <taxon>Tetraselmis</taxon>
    </lineage>
</organism>
<sequence>GAPPRAPAGGAKAGCVLRAALFPPRQKRAAREHEAGSLRQHSIPGARGFPRLHPLPPSPGAMFWGVSLQPAAEAPASFTRGGGAFSSPTPLCSPPVPFNPLGELAAEAKASLPRGGG</sequence>
<gene>
    <name evidence="2" type="ORF">TSPGSL018_15933</name>
</gene>
<protein>
    <submittedName>
        <fullName evidence="2">Uncharacterized protein</fullName>
    </submittedName>
</protein>
<reference evidence="2" key="1">
    <citation type="submission" date="2014-05" db="EMBL/GenBank/DDBJ databases">
        <title>The transcriptome of the halophilic microalga Tetraselmis sp. GSL018 isolated from the Great Salt Lake, Utah.</title>
        <authorList>
            <person name="Jinkerson R.E."/>
            <person name="D'Adamo S."/>
            <person name="Posewitz M.C."/>
        </authorList>
    </citation>
    <scope>NUCLEOTIDE SEQUENCE</scope>
    <source>
        <strain evidence="2">GSL018</strain>
    </source>
</reference>
<accession>A0A061R402</accession>
<feature type="region of interest" description="Disordered" evidence="1">
    <location>
        <begin position="25"/>
        <end position="54"/>
    </location>
</feature>
<proteinExistence type="predicted"/>
<feature type="non-terminal residue" evidence="2">
    <location>
        <position position="1"/>
    </location>
</feature>
<name>A0A061R402_9CHLO</name>
<evidence type="ECO:0000313" key="2">
    <source>
        <dbReference type="EMBL" id="JAC65489.1"/>
    </source>
</evidence>
<dbReference type="EMBL" id="GBEZ01021246">
    <property type="protein sequence ID" value="JAC65489.1"/>
    <property type="molecule type" value="Transcribed_RNA"/>
</dbReference>
<feature type="non-terminal residue" evidence="2">
    <location>
        <position position="117"/>
    </location>
</feature>
<evidence type="ECO:0000256" key="1">
    <source>
        <dbReference type="SAM" id="MobiDB-lite"/>
    </source>
</evidence>